<dbReference type="InterPro" id="IPR011990">
    <property type="entry name" value="TPR-like_helical_dom_sf"/>
</dbReference>
<dbReference type="EMBL" id="QFPO01000004">
    <property type="protein sequence ID" value="PZQ17340.1"/>
    <property type="molecule type" value="Genomic_DNA"/>
</dbReference>
<feature type="compositionally biased region" description="Low complexity" evidence="3">
    <location>
        <begin position="183"/>
        <end position="207"/>
    </location>
</feature>
<dbReference type="InterPro" id="IPR036388">
    <property type="entry name" value="WH-like_DNA-bd_sf"/>
</dbReference>
<feature type="transmembrane region" description="Helical" evidence="4">
    <location>
        <begin position="219"/>
        <end position="238"/>
    </location>
</feature>
<dbReference type="PROSITE" id="PS51755">
    <property type="entry name" value="OMPR_PHOB"/>
    <property type="match status" value="1"/>
</dbReference>
<sequence>MPYVSDGPGVFLFLDCGCGVLGLPASAYDGLPHIGPSTFDSCTFSGLDARPRHFYDGSGRAKVRGVSVVYRFPPFRLHPAARELWKDEALCTPTRPVFDCIAYLLEHRDRAVGRDELVAAVWGRVDVSDGHLNQTIVRARRMLDDDAQTQRAIRTVSGFGYRWIMPVAIGESAQTPPAPPLVPADAIAPAAPRPESTAEPPPASSAVARRAWRLPRRRVWGLAALALLIALAAVLHRYPAGPPAPAADPVVAVLPVAVAAGPAEDWVRLGVMDLVAGRLREAALPVAPSEAVVAALHRQAGAAPDRTALARLLGVGTLVEGSARLADDAWTVTLTTLPPSGVPQRAEARAAEVVEAARQASDRLLAALGRTPPGELPGDDALRERLAQMQAAVLANALDTARAIVHQLDPATAERPEVRLRLADVDYRAGRLDVAEAGLADLLALPEVRADPLLQARATALRARIQFRRGRFDAAERAFDAAIPALANGPSAQELGDALATRGAARAALGRYEAASADLGQARLAMRQAADPLGAAQVEANFGVLESLRDRPERALPYLAAAAERFEAFGAAERLLFVLTATYDAQAALLRWPDALATSDRLWDLRERIADPAFSLVVACRRGRVLLALGRYGEAEALLAEAAAGRDAVRPEVLRYLYDFESDLAARRGRWADALAAADRALATWPSGPGNDRYARLLRLRQQARIALGGAELPEEPAYAAAGTAEASPLLTLAAAEWNDRAQRTEHAAALFETAWRRVDAAGTPAQIAAVAGAWVPWLLAHGRPDEAAAVAGRAATWAGEDYDCAVLQVALWQARGAREAWRDALATAQRLAGERVVPAAWATWPADGTAASAR</sequence>
<keyword evidence="4" id="KW-0812">Transmembrane</keyword>
<organism evidence="6 7">
    <name type="scientific">Rhodanobacter denitrificans</name>
    <dbReference type="NCBI Taxonomy" id="666685"/>
    <lineage>
        <taxon>Bacteria</taxon>
        <taxon>Pseudomonadati</taxon>
        <taxon>Pseudomonadota</taxon>
        <taxon>Gammaproteobacteria</taxon>
        <taxon>Lysobacterales</taxon>
        <taxon>Rhodanobacteraceae</taxon>
        <taxon>Rhodanobacter</taxon>
    </lineage>
</organism>
<dbReference type="GO" id="GO:0006355">
    <property type="term" value="P:regulation of DNA-templated transcription"/>
    <property type="evidence" value="ECO:0007669"/>
    <property type="project" value="InterPro"/>
</dbReference>
<evidence type="ECO:0000313" key="6">
    <source>
        <dbReference type="EMBL" id="PZQ17340.1"/>
    </source>
</evidence>
<feature type="domain" description="OmpR/PhoB-type" evidence="5">
    <location>
        <begin position="67"/>
        <end position="165"/>
    </location>
</feature>
<evidence type="ECO:0000256" key="4">
    <source>
        <dbReference type="SAM" id="Phobius"/>
    </source>
</evidence>
<evidence type="ECO:0000259" key="5">
    <source>
        <dbReference type="PROSITE" id="PS51755"/>
    </source>
</evidence>
<dbReference type="GO" id="GO:0000160">
    <property type="term" value="P:phosphorelay signal transduction system"/>
    <property type="evidence" value="ECO:0007669"/>
    <property type="project" value="InterPro"/>
</dbReference>
<keyword evidence="1 2" id="KW-0238">DNA-binding</keyword>
<dbReference type="Gene3D" id="1.10.10.10">
    <property type="entry name" value="Winged helix-like DNA-binding domain superfamily/Winged helix DNA-binding domain"/>
    <property type="match status" value="1"/>
</dbReference>
<feature type="DNA-binding region" description="OmpR/PhoB-type" evidence="2">
    <location>
        <begin position="67"/>
        <end position="165"/>
    </location>
</feature>
<keyword evidence="4" id="KW-0472">Membrane</keyword>
<dbReference type="GO" id="GO:0003677">
    <property type="term" value="F:DNA binding"/>
    <property type="evidence" value="ECO:0007669"/>
    <property type="project" value="UniProtKB-UniRule"/>
</dbReference>
<dbReference type="Gene3D" id="1.25.40.10">
    <property type="entry name" value="Tetratricopeptide repeat domain"/>
    <property type="match status" value="2"/>
</dbReference>
<evidence type="ECO:0000256" key="3">
    <source>
        <dbReference type="SAM" id="MobiDB-lite"/>
    </source>
</evidence>
<keyword evidence="4" id="KW-1133">Transmembrane helix</keyword>
<evidence type="ECO:0000313" key="7">
    <source>
        <dbReference type="Proteomes" id="UP000249046"/>
    </source>
</evidence>
<dbReference type="SUPFAM" id="SSF48452">
    <property type="entry name" value="TPR-like"/>
    <property type="match status" value="1"/>
</dbReference>
<comment type="caution">
    <text evidence="6">The sequence shown here is derived from an EMBL/GenBank/DDBJ whole genome shotgun (WGS) entry which is preliminary data.</text>
</comment>
<dbReference type="InterPro" id="IPR001867">
    <property type="entry name" value="OmpR/PhoB-type_DNA-bd"/>
</dbReference>
<dbReference type="AlphaFoldDB" id="A0A2W5MUI6"/>
<dbReference type="Pfam" id="PF00486">
    <property type="entry name" value="Trans_reg_C"/>
    <property type="match status" value="1"/>
</dbReference>
<gene>
    <name evidence="6" type="ORF">DI564_05890</name>
</gene>
<protein>
    <recommendedName>
        <fullName evidence="5">OmpR/PhoB-type domain-containing protein</fullName>
    </recommendedName>
</protein>
<dbReference type="SUPFAM" id="SSF46894">
    <property type="entry name" value="C-terminal effector domain of the bipartite response regulators"/>
    <property type="match status" value="1"/>
</dbReference>
<proteinExistence type="predicted"/>
<evidence type="ECO:0000256" key="1">
    <source>
        <dbReference type="ARBA" id="ARBA00023125"/>
    </source>
</evidence>
<evidence type="ECO:0000256" key="2">
    <source>
        <dbReference type="PROSITE-ProRule" id="PRU01091"/>
    </source>
</evidence>
<dbReference type="Proteomes" id="UP000249046">
    <property type="component" value="Unassembled WGS sequence"/>
</dbReference>
<feature type="region of interest" description="Disordered" evidence="3">
    <location>
        <begin position="178"/>
        <end position="207"/>
    </location>
</feature>
<dbReference type="CDD" id="cd00383">
    <property type="entry name" value="trans_reg_C"/>
    <property type="match status" value="1"/>
</dbReference>
<reference evidence="6 7" key="1">
    <citation type="submission" date="2017-08" db="EMBL/GenBank/DDBJ databases">
        <title>Infants hospitalized years apart are colonized by the same room-sourced microbial strains.</title>
        <authorList>
            <person name="Brooks B."/>
            <person name="Olm M.R."/>
            <person name="Firek B.A."/>
            <person name="Baker R."/>
            <person name="Thomas B.C."/>
            <person name="Morowitz M.J."/>
            <person name="Banfield J.F."/>
        </authorList>
    </citation>
    <scope>NUCLEOTIDE SEQUENCE [LARGE SCALE GENOMIC DNA]</scope>
    <source>
        <strain evidence="6">S2_005_003_R2_42</strain>
    </source>
</reference>
<name>A0A2W5MUI6_9GAMM</name>
<accession>A0A2W5MUI6</accession>
<dbReference type="InterPro" id="IPR016032">
    <property type="entry name" value="Sig_transdc_resp-reg_C-effctor"/>
</dbReference>
<dbReference type="SMART" id="SM00862">
    <property type="entry name" value="Trans_reg_C"/>
    <property type="match status" value="1"/>
</dbReference>